<dbReference type="Gene3D" id="3.40.50.2300">
    <property type="match status" value="1"/>
</dbReference>
<dbReference type="PROSITE" id="PS50110">
    <property type="entry name" value="RESPONSE_REGULATORY"/>
    <property type="match status" value="1"/>
</dbReference>
<dbReference type="CDD" id="cd00383">
    <property type="entry name" value="trans_reg_C"/>
    <property type="match status" value="1"/>
</dbReference>
<dbReference type="GO" id="GO:0000156">
    <property type="term" value="F:phosphorelay response regulator activity"/>
    <property type="evidence" value="ECO:0007669"/>
    <property type="project" value="TreeGrafter"/>
</dbReference>
<dbReference type="InterPro" id="IPR011006">
    <property type="entry name" value="CheY-like_superfamily"/>
</dbReference>
<keyword evidence="3" id="KW-0805">Transcription regulation</keyword>
<accession>A0A433VLU7</accession>
<keyword evidence="5" id="KW-0804">Transcription</keyword>
<protein>
    <recommendedName>
        <fullName evidence="12">DNA-binding response regulator</fullName>
    </recommendedName>
</protein>
<reference evidence="10" key="2">
    <citation type="journal article" date="2019" name="Genome Biol. Evol.">
        <title>Day and night: Metabolic profiles and evolutionary relationships of six axenic non-marine cyanobacteria.</title>
        <authorList>
            <person name="Will S.E."/>
            <person name="Henke P."/>
            <person name="Boedeker C."/>
            <person name="Huang S."/>
            <person name="Brinkmann H."/>
            <person name="Rohde M."/>
            <person name="Jarek M."/>
            <person name="Friedl T."/>
            <person name="Seufert S."/>
            <person name="Schumacher M."/>
            <person name="Overmann J."/>
            <person name="Neumann-Schaal M."/>
            <person name="Petersen J."/>
        </authorList>
    </citation>
    <scope>NUCLEOTIDE SEQUENCE [LARGE SCALE GENOMIC DNA]</scope>
    <source>
        <strain evidence="10">PCC 7102</strain>
    </source>
</reference>
<feature type="domain" description="Response regulatory" evidence="8">
    <location>
        <begin position="2"/>
        <end position="116"/>
    </location>
</feature>
<dbReference type="EMBL" id="RSCL01000005">
    <property type="protein sequence ID" value="RUT07118.1"/>
    <property type="molecule type" value="Genomic_DNA"/>
</dbReference>
<evidence type="ECO:0000256" key="7">
    <source>
        <dbReference type="PROSITE-ProRule" id="PRU01091"/>
    </source>
</evidence>
<evidence type="ECO:0000313" key="10">
    <source>
        <dbReference type="EMBL" id="RUT07118.1"/>
    </source>
</evidence>
<dbReference type="InterPro" id="IPR001789">
    <property type="entry name" value="Sig_transdc_resp-reg_receiver"/>
</dbReference>
<dbReference type="FunFam" id="3.40.50.2300:FF:000002">
    <property type="entry name" value="DNA-binding response regulator PhoP"/>
    <property type="match status" value="1"/>
</dbReference>
<dbReference type="AlphaFoldDB" id="A0A433VLU7"/>
<proteinExistence type="predicted"/>
<keyword evidence="11" id="KW-1185">Reference proteome</keyword>
<feature type="domain" description="OmpR/PhoB-type" evidence="9">
    <location>
        <begin position="124"/>
        <end position="223"/>
    </location>
</feature>
<dbReference type="InterPro" id="IPR039420">
    <property type="entry name" value="WalR-like"/>
</dbReference>
<evidence type="ECO:0000256" key="2">
    <source>
        <dbReference type="ARBA" id="ARBA00023012"/>
    </source>
</evidence>
<evidence type="ECO:0008006" key="12">
    <source>
        <dbReference type="Google" id="ProtNLM"/>
    </source>
</evidence>
<dbReference type="Proteomes" id="UP000271624">
    <property type="component" value="Unassembled WGS sequence"/>
</dbReference>
<feature type="DNA-binding region" description="OmpR/PhoB-type" evidence="7">
    <location>
        <begin position="124"/>
        <end position="223"/>
    </location>
</feature>
<keyword evidence="4 7" id="KW-0238">DNA-binding</keyword>
<evidence type="ECO:0000259" key="9">
    <source>
        <dbReference type="PROSITE" id="PS51755"/>
    </source>
</evidence>
<dbReference type="OrthoDB" id="483651at2"/>
<dbReference type="Gene3D" id="1.10.10.10">
    <property type="entry name" value="Winged helix-like DNA-binding domain superfamily/Winged helix DNA-binding domain"/>
    <property type="match status" value="1"/>
</dbReference>
<reference evidence="10" key="1">
    <citation type="submission" date="2018-12" db="EMBL/GenBank/DDBJ databases">
        <authorList>
            <person name="Will S."/>
            <person name="Neumann-Schaal M."/>
            <person name="Henke P."/>
        </authorList>
    </citation>
    <scope>NUCLEOTIDE SEQUENCE</scope>
    <source>
        <strain evidence="10">PCC 7102</strain>
    </source>
</reference>
<dbReference type="Pfam" id="PF00486">
    <property type="entry name" value="Trans_reg_C"/>
    <property type="match status" value="1"/>
</dbReference>
<dbReference type="SUPFAM" id="SSF46894">
    <property type="entry name" value="C-terminal effector domain of the bipartite response regulators"/>
    <property type="match status" value="1"/>
</dbReference>
<dbReference type="RefSeq" id="WP_127080963.1">
    <property type="nucleotide sequence ID" value="NZ_RSCL01000005.1"/>
</dbReference>
<keyword evidence="2" id="KW-0902">Two-component regulatory system</keyword>
<evidence type="ECO:0000256" key="6">
    <source>
        <dbReference type="PROSITE-ProRule" id="PRU00169"/>
    </source>
</evidence>
<evidence type="ECO:0000256" key="5">
    <source>
        <dbReference type="ARBA" id="ARBA00023163"/>
    </source>
</evidence>
<dbReference type="PANTHER" id="PTHR48111:SF15">
    <property type="entry name" value="OMPR SUBFAMILY"/>
    <property type="match status" value="1"/>
</dbReference>
<dbReference type="SMART" id="SM00448">
    <property type="entry name" value="REC"/>
    <property type="match status" value="1"/>
</dbReference>
<dbReference type="GO" id="GO:0000976">
    <property type="term" value="F:transcription cis-regulatory region binding"/>
    <property type="evidence" value="ECO:0007669"/>
    <property type="project" value="TreeGrafter"/>
</dbReference>
<evidence type="ECO:0000259" key="8">
    <source>
        <dbReference type="PROSITE" id="PS50110"/>
    </source>
</evidence>
<feature type="modified residue" description="4-aspartylphosphate" evidence="6">
    <location>
        <position position="51"/>
    </location>
</feature>
<dbReference type="GO" id="GO:0006355">
    <property type="term" value="P:regulation of DNA-templated transcription"/>
    <property type="evidence" value="ECO:0007669"/>
    <property type="project" value="InterPro"/>
</dbReference>
<dbReference type="InterPro" id="IPR016032">
    <property type="entry name" value="Sig_transdc_resp-reg_C-effctor"/>
</dbReference>
<dbReference type="SUPFAM" id="SSF52172">
    <property type="entry name" value="CheY-like"/>
    <property type="match status" value="1"/>
</dbReference>
<keyword evidence="1 6" id="KW-0597">Phosphoprotein</keyword>
<dbReference type="InterPro" id="IPR036388">
    <property type="entry name" value="WH-like_DNA-bd_sf"/>
</dbReference>
<evidence type="ECO:0000256" key="1">
    <source>
        <dbReference type="ARBA" id="ARBA00022553"/>
    </source>
</evidence>
<evidence type="ECO:0000313" key="11">
    <source>
        <dbReference type="Proteomes" id="UP000271624"/>
    </source>
</evidence>
<dbReference type="Pfam" id="PF00072">
    <property type="entry name" value="Response_reg"/>
    <property type="match status" value="1"/>
</dbReference>
<dbReference type="GO" id="GO:0005829">
    <property type="term" value="C:cytosol"/>
    <property type="evidence" value="ECO:0007669"/>
    <property type="project" value="TreeGrafter"/>
</dbReference>
<dbReference type="PANTHER" id="PTHR48111">
    <property type="entry name" value="REGULATOR OF RPOS"/>
    <property type="match status" value="1"/>
</dbReference>
<evidence type="ECO:0000256" key="3">
    <source>
        <dbReference type="ARBA" id="ARBA00023015"/>
    </source>
</evidence>
<comment type="caution">
    <text evidence="10">The sequence shown here is derived from an EMBL/GenBank/DDBJ whole genome shotgun (WGS) entry which is preliminary data.</text>
</comment>
<dbReference type="InterPro" id="IPR001867">
    <property type="entry name" value="OmpR/PhoB-type_DNA-bd"/>
</dbReference>
<evidence type="ECO:0000256" key="4">
    <source>
        <dbReference type="ARBA" id="ARBA00023125"/>
    </source>
</evidence>
<organism evidence="10 11">
    <name type="scientific">Dulcicalothrix desertica PCC 7102</name>
    <dbReference type="NCBI Taxonomy" id="232991"/>
    <lineage>
        <taxon>Bacteria</taxon>
        <taxon>Bacillati</taxon>
        <taxon>Cyanobacteriota</taxon>
        <taxon>Cyanophyceae</taxon>
        <taxon>Nostocales</taxon>
        <taxon>Calotrichaceae</taxon>
        <taxon>Dulcicalothrix</taxon>
    </lineage>
</organism>
<dbReference type="Gene3D" id="6.10.250.690">
    <property type="match status" value="1"/>
</dbReference>
<gene>
    <name evidence="10" type="ORF">DSM106972_023790</name>
</gene>
<dbReference type="SMART" id="SM00862">
    <property type="entry name" value="Trans_reg_C"/>
    <property type="match status" value="1"/>
</dbReference>
<dbReference type="PROSITE" id="PS51755">
    <property type="entry name" value="OMPR_PHOB"/>
    <property type="match status" value="1"/>
</dbReference>
<name>A0A433VLU7_9CYAN</name>
<sequence length="230" mass="25572">MKILLAEDDCRIAQSLTEALADQHYLVDAVANGQEGLDFVTAFTYDLLILDVTLPKLDGISLCRRLRSQGNQVPVMMLTARDTPVDKVEGLDAGADDYVVKPYNLQELSARIRALLRRGSSTLSTLLEWGKLQVNPNLHQATYDQQLLQLTPKEYCLLELLARSGGKVLSRSTIIESLWSFDEPPTEDAVKALIKRLRQKLKLAGACDDFVTTAYGFGYHLKDFGNTALL</sequence>
<dbReference type="GO" id="GO:0032993">
    <property type="term" value="C:protein-DNA complex"/>
    <property type="evidence" value="ECO:0007669"/>
    <property type="project" value="TreeGrafter"/>
</dbReference>